<dbReference type="EC" id="3.4.16.4" evidence="4"/>
<keyword evidence="10" id="KW-0573">Peptidoglycan synthesis</keyword>
<dbReference type="InterPro" id="IPR037167">
    <property type="entry name" value="Peptidase_S11_C_sf"/>
</dbReference>
<evidence type="ECO:0000256" key="6">
    <source>
        <dbReference type="ARBA" id="ARBA00022670"/>
    </source>
</evidence>
<organism evidence="18 19">
    <name type="scientific">Solimonas fluminis</name>
    <dbReference type="NCBI Taxonomy" id="2086571"/>
    <lineage>
        <taxon>Bacteria</taxon>
        <taxon>Pseudomonadati</taxon>
        <taxon>Pseudomonadota</taxon>
        <taxon>Gammaproteobacteria</taxon>
        <taxon>Nevskiales</taxon>
        <taxon>Nevskiaceae</taxon>
        <taxon>Solimonas</taxon>
    </lineage>
</organism>
<feature type="signal peptide" evidence="16">
    <location>
        <begin position="1"/>
        <end position="18"/>
    </location>
</feature>
<evidence type="ECO:0000256" key="14">
    <source>
        <dbReference type="PIRSR" id="PIRSR618044-2"/>
    </source>
</evidence>
<keyword evidence="9" id="KW-0133">Cell shape</keyword>
<dbReference type="RefSeq" id="WP_104229657.1">
    <property type="nucleotide sequence ID" value="NZ_PSNW01000003.1"/>
</dbReference>
<dbReference type="InterPro" id="IPR018044">
    <property type="entry name" value="Peptidase_S11"/>
</dbReference>
<name>A0A2S5THP4_9GAMM</name>
<dbReference type="GO" id="GO:0008360">
    <property type="term" value="P:regulation of cell shape"/>
    <property type="evidence" value="ECO:0007669"/>
    <property type="project" value="UniProtKB-KW"/>
</dbReference>
<keyword evidence="8 18" id="KW-0378">Hydrolase</keyword>
<evidence type="ECO:0000313" key="19">
    <source>
        <dbReference type="Proteomes" id="UP000238220"/>
    </source>
</evidence>
<dbReference type="InterPro" id="IPR012907">
    <property type="entry name" value="Peptidase_S11_C"/>
</dbReference>
<feature type="active site" description="Acyl-ester intermediate" evidence="13">
    <location>
        <position position="55"/>
    </location>
</feature>
<dbReference type="UniPathway" id="UPA00219"/>
<dbReference type="Gene3D" id="3.40.710.10">
    <property type="entry name" value="DD-peptidase/beta-lactamase superfamily"/>
    <property type="match status" value="1"/>
</dbReference>
<sequence length="377" mass="41072">MKRLLALPLLSLSLSLHAAIPAAPTLEASSYALLDYDSGELLAASNPDQRVGPASITKVMTAYVVLEEIRQGRMKLEDTAFVSEKAWRQGIDSSESRMFVQVGTRVPLEALLHGVITQSGNDASVVLAEHVAGSEEAFAELMNQQAARIGMKNTHFANAPGMPDPQHYSTARDLTLLGRALIQSFPEQYKWFALPDYTYNGITQPNRNLLLKKDPSVDGIKTGHTSEAGYCLLASAQRDGRRLISAVMGTKSWAYREQASLELLNWGFRFFESAQLLGPTKPAGTVKVWKGAAGEVQVGTLKPVAITLPRGEAARVQASWQQEGEAIAPFAAGQKLGTLTLTLDGKLLRTEPLVALQDVGKGGFWRRLIDTIRLWFA</sequence>
<dbReference type="AlphaFoldDB" id="A0A2S5THP4"/>
<evidence type="ECO:0000313" key="18">
    <source>
        <dbReference type="EMBL" id="PPE74499.1"/>
    </source>
</evidence>
<evidence type="ECO:0000256" key="8">
    <source>
        <dbReference type="ARBA" id="ARBA00022801"/>
    </source>
</evidence>
<dbReference type="InterPro" id="IPR015956">
    <property type="entry name" value="Peniciliin-bd_prot_C_sf"/>
</dbReference>
<feature type="binding site" evidence="14">
    <location>
        <position position="221"/>
    </location>
    <ligand>
        <name>substrate</name>
    </ligand>
</feature>
<dbReference type="InterPro" id="IPR012338">
    <property type="entry name" value="Beta-lactam/transpept-like"/>
</dbReference>
<feature type="chain" id="PRO_5015754297" description="serine-type D-Ala-D-Ala carboxypeptidase" evidence="16">
    <location>
        <begin position="19"/>
        <end position="377"/>
    </location>
</feature>
<evidence type="ECO:0000256" key="10">
    <source>
        <dbReference type="ARBA" id="ARBA00022984"/>
    </source>
</evidence>
<dbReference type="GO" id="GO:0009252">
    <property type="term" value="P:peptidoglycan biosynthetic process"/>
    <property type="evidence" value="ECO:0007669"/>
    <property type="project" value="UniProtKB-UniPathway"/>
</dbReference>
<comment type="similarity">
    <text evidence="3 15">Belongs to the peptidase S11 family.</text>
</comment>
<dbReference type="SUPFAM" id="SSF69189">
    <property type="entry name" value="Penicillin-binding protein associated domain"/>
    <property type="match status" value="1"/>
</dbReference>
<feature type="domain" description="Peptidase S11 D-Ala-D-Ala carboxypeptidase A C-terminal" evidence="17">
    <location>
        <begin position="271"/>
        <end position="361"/>
    </location>
</feature>
<evidence type="ECO:0000256" key="9">
    <source>
        <dbReference type="ARBA" id="ARBA00022960"/>
    </source>
</evidence>
<evidence type="ECO:0000256" key="16">
    <source>
        <dbReference type="SAM" id="SignalP"/>
    </source>
</evidence>
<evidence type="ECO:0000256" key="1">
    <source>
        <dbReference type="ARBA" id="ARBA00003217"/>
    </source>
</evidence>
<keyword evidence="11" id="KW-0961">Cell wall biogenesis/degradation</keyword>
<evidence type="ECO:0000256" key="13">
    <source>
        <dbReference type="PIRSR" id="PIRSR618044-1"/>
    </source>
</evidence>
<dbReference type="SMART" id="SM00936">
    <property type="entry name" value="PBP5_C"/>
    <property type="match status" value="1"/>
</dbReference>
<dbReference type="OrthoDB" id="9795979at2"/>
<keyword evidence="19" id="KW-1185">Reference proteome</keyword>
<comment type="caution">
    <text evidence="18">The sequence shown here is derived from an EMBL/GenBank/DDBJ whole genome shotgun (WGS) entry which is preliminary data.</text>
</comment>
<reference evidence="18 19" key="1">
    <citation type="submission" date="2018-02" db="EMBL/GenBank/DDBJ databases">
        <title>Genome sequencing of Solimonas sp. HR-BB.</title>
        <authorList>
            <person name="Lee Y."/>
            <person name="Jeon C.O."/>
        </authorList>
    </citation>
    <scope>NUCLEOTIDE SEQUENCE [LARGE SCALE GENOMIC DNA]</scope>
    <source>
        <strain evidence="18 19">HR-BB</strain>
    </source>
</reference>
<dbReference type="Gene3D" id="2.60.410.10">
    <property type="entry name" value="D-Ala-D-Ala carboxypeptidase, C-terminal domain"/>
    <property type="match status" value="1"/>
</dbReference>
<dbReference type="Pfam" id="PF07943">
    <property type="entry name" value="PBP5_C"/>
    <property type="match status" value="1"/>
</dbReference>
<dbReference type="EMBL" id="PSNW01000003">
    <property type="protein sequence ID" value="PPE74499.1"/>
    <property type="molecule type" value="Genomic_DNA"/>
</dbReference>
<dbReference type="GO" id="GO:0006508">
    <property type="term" value="P:proteolysis"/>
    <property type="evidence" value="ECO:0007669"/>
    <property type="project" value="UniProtKB-KW"/>
</dbReference>
<accession>A0A2S5THP4</accession>
<comment type="catalytic activity">
    <reaction evidence="12">
        <text>Preferential cleavage: (Ac)2-L-Lys-D-Ala-|-D-Ala. Also transpeptidation of peptidyl-alanyl moieties that are N-acyl substituents of D-alanine.</text>
        <dbReference type="EC" id="3.4.16.4"/>
    </reaction>
</comment>
<evidence type="ECO:0000256" key="5">
    <source>
        <dbReference type="ARBA" id="ARBA00022645"/>
    </source>
</evidence>
<evidence type="ECO:0000259" key="17">
    <source>
        <dbReference type="SMART" id="SM00936"/>
    </source>
</evidence>
<evidence type="ECO:0000256" key="2">
    <source>
        <dbReference type="ARBA" id="ARBA00004752"/>
    </source>
</evidence>
<evidence type="ECO:0000256" key="7">
    <source>
        <dbReference type="ARBA" id="ARBA00022729"/>
    </source>
</evidence>
<evidence type="ECO:0000256" key="4">
    <source>
        <dbReference type="ARBA" id="ARBA00012448"/>
    </source>
</evidence>
<dbReference type="PANTHER" id="PTHR21581:SF6">
    <property type="entry name" value="TRAFFICKING PROTEIN PARTICLE COMPLEX SUBUNIT 12"/>
    <property type="match status" value="1"/>
</dbReference>
<evidence type="ECO:0000256" key="12">
    <source>
        <dbReference type="ARBA" id="ARBA00034000"/>
    </source>
</evidence>
<dbReference type="GO" id="GO:0071555">
    <property type="term" value="P:cell wall organization"/>
    <property type="evidence" value="ECO:0007669"/>
    <property type="project" value="UniProtKB-KW"/>
</dbReference>
<dbReference type="Pfam" id="PF00768">
    <property type="entry name" value="Peptidase_S11"/>
    <property type="match status" value="1"/>
</dbReference>
<dbReference type="PRINTS" id="PR00725">
    <property type="entry name" value="DADACBPTASE1"/>
</dbReference>
<evidence type="ECO:0000256" key="3">
    <source>
        <dbReference type="ARBA" id="ARBA00007164"/>
    </source>
</evidence>
<evidence type="ECO:0000256" key="11">
    <source>
        <dbReference type="ARBA" id="ARBA00023316"/>
    </source>
</evidence>
<proteinExistence type="inferred from homology"/>
<gene>
    <name evidence="18" type="ORF">C3942_06955</name>
</gene>
<feature type="active site" description="Proton acceptor" evidence="13">
    <location>
        <position position="58"/>
    </location>
</feature>
<protein>
    <recommendedName>
        <fullName evidence="4">serine-type D-Ala-D-Ala carboxypeptidase</fullName>
        <ecNumber evidence="4">3.4.16.4</ecNumber>
    </recommendedName>
</protein>
<dbReference type="PANTHER" id="PTHR21581">
    <property type="entry name" value="D-ALANYL-D-ALANINE CARBOXYPEPTIDASE"/>
    <property type="match status" value="1"/>
</dbReference>
<dbReference type="GO" id="GO:0009002">
    <property type="term" value="F:serine-type D-Ala-D-Ala carboxypeptidase activity"/>
    <property type="evidence" value="ECO:0007669"/>
    <property type="project" value="UniProtKB-EC"/>
</dbReference>
<comment type="function">
    <text evidence="1">Removes C-terminal D-alanyl residues from sugar-peptide cell wall precursors.</text>
</comment>
<feature type="active site" evidence="13">
    <location>
        <position position="119"/>
    </location>
</feature>
<dbReference type="SUPFAM" id="SSF56601">
    <property type="entry name" value="beta-lactamase/transpeptidase-like"/>
    <property type="match status" value="1"/>
</dbReference>
<comment type="pathway">
    <text evidence="2">Cell wall biogenesis; peptidoglycan biosynthesis.</text>
</comment>
<dbReference type="InterPro" id="IPR001967">
    <property type="entry name" value="Peptidase_S11_N"/>
</dbReference>
<keyword evidence="7 16" id="KW-0732">Signal</keyword>
<keyword evidence="5 18" id="KW-0121">Carboxypeptidase</keyword>
<evidence type="ECO:0000256" key="15">
    <source>
        <dbReference type="RuleBase" id="RU004016"/>
    </source>
</evidence>
<keyword evidence="6" id="KW-0645">Protease</keyword>
<dbReference type="Proteomes" id="UP000238220">
    <property type="component" value="Unassembled WGS sequence"/>
</dbReference>